<sequence>MIDLSNLSRDEFNEDFKRALDQAYSEFNEKWPVKKRAEELAESINSSENSAQQLIAVYAQATAESTLYTEFLVKKMFEHYLKIDE</sequence>
<dbReference type="EMBL" id="PP779550">
    <property type="protein sequence ID" value="XBS48991.1"/>
    <property type="molecule type" value="Genomic_DNA"/>
</dbReference>
<protein>
    <submittedName>
        <fullName evidence="1">Uncharacterized protein</fullName>
    </submittedName>
</protein>
<accession>A0AAU7PFQ7</accession>
<name>A0AAU7PFQ7_9VIRU</name>
<gene>
    <name evidence="1" type="ORF">G200017</name>
</gene>
<organism evidence="1">
    <name type="scientific">Lactobacillus phage G2-Guo</name>
    <dbReference type="NCBI Taxonomy" id="3155564"/>
    <lineage>
        <taxon>Viruses</taxon>
    </lineage>
</organism>
<reference evidence="1" key="1">
    <citation type="submission" date="2024-05" db="EMBL/GenBank/DDBJ databases">
        <authorList>
            <person name="Guo T.T."/>
            <person name="Zhang Y."/>
            <person name="Kong J."/>
        </authorList>
    </citation>
    <scope>NUCLEOTIDE SEQUENCE</scope>
</reference>
<proteinExistence type="predicted"/>
<evidence type="ECO:0000313" key="1">
    <source>
        <dbReference type="EMBL" id="XBS48991.1"/>
    </source>
</evidence>